<keyword evidence="2" id="KW-0808">Transferase</keyword>
<dbReference type="InterPro" id="IPR002110">
    <property type="entry name" value="Ankyrin_rpt"/>
</dbReference>
<reference evidence="2" key="1">
    <citation type="submission" date="2022-08" db="EMBL/GenBank/DDBJ databases">
        <title>Genome sequencing of akame (Lates japonicus).</title>
        <authorList>
            <person name="Hashiguchi Y."/>
            <person name="Takahashi H."/>
        </authorList>
    </citation>
    <scope>NUCLEOTIDE SEQUENCE</scope>
    <source>
        <strain evidence="2">Kochi</strain>
    </source>
</reference>
<protein>
    <submittedName>
        <fullName evidence="2">Diacylglycerol kinase zeta-like isoform X2</fullName>
    </submittedName>
</protein>
<gene>
    <name evidence="2" type="ORF">AKAME5_001354700</name>
</gene>
<dbReference type="AlphaFoldDB" id="A0AAD3MUH3"/>
<dbReference type="Proteomes" id="UP001279410">
    <property type="component" value="Unassembled WGS sequence"/>
</dbReference>
<evidence type="ECO:0000313" key="2">
    <source>
        <dbReference type="EMBL" id="GLD61767.1"/>
    </source>
</evidence>
<name>A0AAD3MUH3_LATJO</name>
<dbReference type="PROSITE" id="PS50088">
    <property type="entry name" value="ANK_REPEAT"/>
    <property type="match status" value="1"/>
</dbReference>
<feature type="repeat" description="ANK" evidence="1">
    <location>
        <begin position="339"/>
        <end position="371"/>
    </location>
</feature>
<evidence type="ECO:0000256" key="1">
    <source>
        <dbReference type="PROSITE-ProRule" id="PRU00023"/>
    </source>
</evidence>
<dbReference type="EMBL" id="BRZM01000047">
    <property type="protein sequence ID" value="GLD61767.1"/>
    <property type="molecule type" value="Genomic_DNA"/>
</dbReference>
<dbReference type="Pfam" id="PF00023">
    <property type="entry name" value="Ank"/>
    <property type="match status" value="1"/>
</dbReference>
<dbReference type="GO" id="GO:0016301">
    <property type="term" value="F:kinase activity"/>
    <property type="evidence" value="ECO:0007669"/>
    <property type="project" value="UniProtKB-KW"/>
</dbReference>
<proteinExistence type="predicted"/>
<comment type="caution">
    <text evidence="2">The sequence shown here is derived from an EMBL/GenBank/DDBJ whole genome shotgun (WGS) entry which is preliminary data.</text>
</comment>
<dbReference type="InterPro" id="IPR036770">
    <property type="entry name" value="Ankyrin_rpt-contain_sf"/>
</dbReference>
<keyword evidence="2" id="KW-0418">Kinase</keyword>
<accession>A0AAD3MUH3</accession>
<sequence length="410" mass="45799">MGVAVASFTQCKVTLTTYRSSRAGGWRPQTGSIILSISLGNQASMVQEAQEDLHAPPVIRHTSVCHLLHRSDLTATPLGVITRPRDGLETYACSLIVCRITWTRYNRGSGTLPMSPPESKSMSESIIDRFPSGLFLLLFQDMGRLRGRMSVQLRTHFYRIGPAFRYEKKNRLVFKCRNVDDRRGRGEGFRKEEVFSDSSVADAFIPELLKATLCSPSSSTSHPDKEAELISCVKTEDLDRLMELHQQGADILLQDEQPAARCCITPCRILSIGDFSFSWFDRGGSGSGQSHSLVLKENSGSWFHVVDAAVADEWTQYLFRPDGTCVMPTSHLDVTEKQTGETALHKAATSCQRSICHFLVEAGASLMKTDLQGETPKQQAEKANDQELAEYLENRQHYQMIQREDQETAV</sequence>
<organism evidence="2 3">
    <name type="scientific">Lates japonicus</name>
    <name type="common">Japanese lates</name>
    <dbReference type="NCBI Taxonomy" id="270547"/>
    <lineage>
        <taxon>Eukaryota</taxon>
        <taxon>Metazoa</taxon>
        <taxon>Chordata</taxon>
        <taxon>Craniata</taxon>
        <taxon>Vertebrata</taxon>
        <taxon>Euteleostomi</taxon>
        <taxon>Actinopterygii</taxon>
        <taxon>Neopterygii</taxon>
        <taxon>Teleostei</taxon>
        <taxon>Neoteleostei</taxon>
        <taxon>Acanthomorphata</taxon>
        <taxon>Carangaria</taxon>
        <taxon>Carangaria incertae sedis</taxon>
        <taxon>Centropomidae</taxon>
        <taxon>Lates</taxon>
    </lineage>
</organism>
<keyword evidence="3" id="KW-1185">Reference proteome</keyword>
<evidence type="ECO:0000313" key="3">
    <source>
        <dbReference type="Proteomes" id="UP001279410"/>
    </source>
</evidence>
<dbReference type="Gene3D" id="1.25.40.20">
    <property type="entry name" value="Ankyrin repeat-containing domain"/>
    <property type="match status" value="1"/>
</dbReference>
<dbReference type="PROSITE" id="PS50297">
    <property type="entry name" value="ANK_REP_REGION"/>
    <property type="match status" value="1"/>
</dbReference>
<dbReference type="SUPFAM" id="SSF48403">
    <property type="entry name" value="Ankyrin repeat"/>
    <property type="match status" value="1"/>
</dbReference>
<keyword evidence="1" id="KW-0040">ANK repeat</keyword>